<organism evidence="2 3">
    <name type="scientific">Botrytis porri</name>
    <dbReference type="NCBI Taxonomy" id="87229"/>
    <lineage>
        <taxon>Eukaryota</taxon>
        <taxon>Fungi</taxon>
        <taxon>Dikarya</taxon>
        <taxon>Ascomycota</taxon>
        <taxon>Pezizomycotina</taxon>
        <taxon>Leotiomycetes</taxon>
        <taxon>Helotiales</taxon>
        <taxon>Sclerotiniaceae</taxon>
        <taxon>Botrytis</taxon>
    </lineage>
</organism>
<dbReference type="Pfam" id="PF06985">
    <property type="entry name" value="HET"/>
    <property type="match status" value="1"/>
</dbReference>
<dbReference type="EMBL" id="PQXO01000846">
    <property type="protein sequence ID" value="TGO82361.1"/>
    <property type="molecule type" value="Genomic_DNA"/>
</dbReference>
<evidence type="ECO:0000313" key="3">
    <source>
        <dbReference type="Proteomes" id="UP000297280"/>
    </source>
</evidence>
<dbReference type="Proteomes" id="UP000297280">
    <property type="component" value="Unassembled WGS sequence"/>
</dbReference>
<evidence type="ECO:0000313" key="2">
    <source>
        <dbReference type="EMBL" id="TGO82361.1"/>
    </source>
</evidence>
<name>A0A4Z1K8D9_9HELO</name>
<proteinExistence type="predicted"/>
<gene>
    <name evidence="2" type="ORF">BPOR_0850g00020</name>
</gene>
<accession>A0A4Z1K8D9</accession>
<dbReference type="AlphaFoldDB" id="A0A4Z1K8D9"/>
<dbReference type="InterPro" id="IPR010730">
    <property type="entry name" value="HET"/>
</dbReference>
<dbReference type="PANTHER" id="PTHR33112:SF10">
    <property type="entry name" value="TOL"/>
    <property type="match status" value="1"/>
</dbReference>
<reference evidence="2 3" key="1">
    <citation type="submission" date="2017-12" db="EMBL/GenBank/DDBJ databases">
        <title>Comparative genomics of Botrytis spp.</title>
        <authorList>
            <person name="Valero-Jimenez C.A."/>
            <person name="Tapia P."/>
            <person name="Veloso J."/>
            <person name="Silva-Moreno E."/>
            <person name="Staats M."/>
            <person name="Valdes J.H."/>
            <person name="Van Kan J.A.L."/>
        </authorList>
    </citation>
    <scope>NUCLEOTIDE SEQUENCE [LARGE SCALE GENOMIC DNA]</scope>
    <source>
        <strain evidence="2 3">MUCL3349</strain>
    </source>
</reference>
<dbReference type="STRING" id="87229.A0A4Z1K8D9"/>
<feature type="domain" description="Heterokaryon incompatibility" evidence="1">
    <location>
        <begin position="167"/>
        <end position="267"/>
    </location>
</feature>
<evidence type="ECO:0000259" key="1">
    <source>
        <dbReference type="Pfam" id="PF06985"/>
    </source>
</evidence>
<protein>
    <recommendedName>
        <fullName evidence="1">Heterokaryon incompatibility domain-containing protein</fullName>
    </recommendedName>
</protein>
<dbReference type="PANTHER" id="PTHR33112">
    <property type="entry name" value="DOMAIN PROTEIN, PUTATIVE-RELATED"/>
    <property type="match status" value="1"/>
</dbReference>
<sequence>MYIEALRLNPQHVLSGVSQQCSLSYSVGPYKIYRVFPSAYHPTVEECGNRRNIVSPEPQELGVCSQNRLAGLESFVSVASSTGSDGSLNLSKQWLQNCDENHVSCSRNATTYPYFLPTRLVDIGIEEPAITPRLRLRKDIPPDSVYFTLSHCWAFKYLPGRIMGSPELGGRYIWIDSLCIVQDSETDWLVESASMCDVYSNSYCNICATAASDGSEGMFRDREPLQVQQGWFQTASDNENHCVIDVFAWEKEVEKGFLSSRAWVFQERLLSRRNLHFGSRQLFWECIDHEASETLPRGIPELVIKGSGVKPRVKVLFNGIDKYKSNRYSESVQIWEEIVTLYMKSNLTFKTDRLVAIGGMASAASQTIAGKYLAGVWEKHLLHGILWKALNYPSNLSKFTQAPLEVQDFTAPSWSWASFDA</sequence>
<comment type="caution">
    <text evidence="2">The sequence shown here is derived from an EMBL/GenBank/DDBJ whole genome shotgun (WGS) entry which is preliminary data.</text>
</comment>
<keyword evidence="3" id="KW-1185">Reference proteome</keyword>